<comment type="caution">
    <text evidence="2">The sequence shown here is derived from an EMBL/GenBank/DDBJ whole genome shotgun (WGS) entry which is preliminary data.</text>
</comment>
<dbReference type="AlphaFoldDB" id="A0A1X2H7W8"/>
<protein>
    <submittedName>
        <fullName evidence="2">Uncharacterized protein</fullName>
    </submittedName>
</protein>
<proteinExistence type="predicted"/>
<name>A0A1X2H7W8_SYNRA</name>
<dbReference type="OMA" id="TAPICEC"/>
<dbReference type="Proteomes" id="UP000242180">
    <property type="component" value="Unassembled WGS sequence"/>
</dbReference>
<keyword evidence="3" id="KW-1185">Reference proteome</keyword>
<evidence type="ECO:0000313" key="3">
    <source>
        <dbReference type="Proteomes" id="UP000242180"/>
    </source>
</evidence>
<gene>
    <name evidence="2" type="ORF">BCR43DRAFT_516311</name>
</gene>
<sequence length="135" mass="15387">MHISTISQDDNNHPYKLHDIQKPSDAGYYQPYQSSEPISQDNEREETSTDTSSTTDYDDLVEEPATCGECGKTLGPGWQCDTCRRSCKHCNRALTPDPNDYCDRCYRRCEIHGILYNIVTKNQCPECAKNTTQPK</sequence>
<feature type="compositionally biased region" description="Polar residues" evidence="1">
    <location>
        <begin position="31"/>
        <end position="40"/>
    </location>
</feature>
<dbReference type="OrthoDB" id="2217043at2759"/>
<feature type="region of interest" description="Disordered" evidence="1">
    <location>
        <begin position="1"/>
        <end position="58"/>
    </location>
</feature>
<accession>A0A1X2H7W8</accession>
<evidence type="ECO:0000256" key="1">
    <source>
        <dbReference type="SAM" id="MobiDB-lite"/>
    </source>
</evidence>
<feature type="compositionally biased region" description="Basic and acidic residues" evidence="1">
    <location>
        <begin position="10"/>
        <end position="22"/>
    </location>
</feature>
<reference evidence="2 3" key="1">
    <citation type="submission" date="2016-07" db="EMBL/GenBank/DDBJ databases">
        <title>Pervasive Adenine N6-methylation of Active Genes in Fungi.</title>
        <authorList>
            <consortium name="DOE Joint Genome Institute"/>
            <person name="Mondo S.J."/>
            <person name="Dannebaum R.O."/>
            <person name="Kuo R.C."/>
            <person name="Labutti K."/>
            <person name="Haridas S."/>
            <person name="Kuo A."/>
            <person name="Salamov A."/>
            <person name="Ahrendt S.R."/>
            <person name="Lipzen A."/>
            <person name="Sullivan W."/>
            <person name="Andreopoulos W.B."/>
            <person name="Clum A."/>
            <person name="Lindquist E."/>
            <person name="Daum C."/>
            <person name="Ramamoorthy G.K."/>
            <person name="Gryganskyi A."/>
            <person name="Culley D."/>
            <person name="Magnuson J.K."/>
            <person name="James T.Y."/>
            <person name="O'Malley M.A."/>
            <person name="Stajich J.E."/>
            <person name="Spatafora J.W."/>
            <person name="Visel A."/>
            <person name="Grigoriev I.V."/>
        </authorList>
    </citation>
    <scope>NUCLEOTIDE SEQUENCE [LARGE SCALE GENOMIC DNA]</scope>
    <source>
        <strain evidence="2 3">NRRL 2496</strain>
    </source>
</reference>
<evidence type="ECO:0000313" key="2">
    <source>
        <dbReference type="EMBL" id="ORY94667.1"/>
    </source>
</evidence>
<organism evidence="2 3">
    <name type="scientific">Syncephalastrum racemosum</name>
    <name type="common">Filamentous fungus</name>
    <dbReference type="NCBI Taxonomy" id="13706"/>
    <lineage>
        <taxon>Eukaryota</taxon>
        <taxon>Fungi</taxon>
        <taxon>Fungi incertae sedis</taxon>
        <taxon>Mucoromycota</taxon>
        <taxon>Mucoromycotina</taxon>
        <taxon>Mucoromycetes</taxon>
        <taxon>Mucorales</taxon>
        <taxon>Syncephalastraceae</taxon>
        <taxon>Syncephalastrum</taxon>
    </lineage>
</organism>
<dbReference type="InParanoid" id="A0A1X2H7W8"/>
<dbReference type="EMBL" id="MCGN01000007">
    <property type="protein sequence ID" value="ORY94667.1"/>
    <property type="molecule type" value="Genomic_DNA"/>
</dbReference>